<dbReference type="InterPro" id="IPR041698">
    <property type="entry name" value="Methyltransf_25"/>
</dbReference>
<comment type="caution">
    <text evidence="3">The sequence shown here is derived from an EMBL/GenBank/DDBJ whole genome shotgun (WGS) entry which is preliminary data.</text>
</comment>
<name>A0A9N9A869_9GLOM</name>
<proteinExistence type="predicted"/>
<dbReference type="EMBL" id="CAJVPS010001060">
    <property type="protein sequence ID" value="CAG8522686.1"/>
    <property type="molecule type" value="Genomic_DNA"/>
</dbReference>
<keyword evidence="4" id="KW-1185">Reference proteome</keyword>
<dbReference type="AlphaFoldDB" id="A0A9N9A869"/>
<dbReference type="Gene3D" id="3.40.50.150">
    <property type="entry name" value="Vaccinia Virus protein VP39"/>
    <property type="match status" value="1"/>
</dbReference>
<evidence type="ECO:0000259" key="2">
    <source>
        <dbReference type="Pfam" id="PF13649"/>
    </source>
</evidence>
<organism evidence="3 4">
    <name type="scientific">Ambispora leptoticha</name>
    <dbReference type="NCBI Taxonomy" id="144679"/>
    <lineage>
        <taxon>Eukaryota</taxon>
        <taxon>Fungi</taxon>
        <taxon>Fungi incertae sedis</taxon>
        <taxon>Mucoromycota</taxon>
        <taxon>Glomeromycotina</taxon>
        <taxon>Glomeromycetes</taxon>
        <taxon>Archaeosporales</taxon>
        <taxon>Ambisporaceae</taxon>
        <taxon>Ambispora</taxon>
    </lineage>
</organism>
<dbReference type="CDD" id="cd02440">
    <property type="entry name" value="AdoMet_MTases"/>
    <property type="match status" value="1"/>
</dbReference>
<sequence>MGNMIISGFKHKKASKQQKDQKKPSSINELSKPSCDKPIFMSIFRNTTGYKDDPNEEIDRLHSQHYLYRHAWKGNFSAPIHERLIEGIYVLDVGCGPGTWLLDMASSYPTSKFMGIDLFPQFPSEVKPKNCEFLTADLLEGLPFEWNEQVIKELTRLTKPGGFVELMDVHMPARDLPPKAKKISDMIIAEMERDNLWWDVTSHFEFLLSSQLNLSGVTSQKKKHVIVVKEDDQEGGLFLEYFVGILKIVYPQISKKTNISPEVFYNEFMPRVIEEFSAKEHSPYILTERVFAQKIA</sequence>
<evidence type="ECO:0000313" key="4">
    <source>
        <dbReference type="Proteomes" id="UP000789508"/>
    </source>
</evidence>
<evidence type="ECO:0000256" key="1">
    <source>
        <dbReference type="SAM" id="MobiDB-lite"/>
    </source>
</evidence>
<dbReference type="Pfam" id="PF13649">
    <property type="entry name" value="Methyltransf_25"/>
    <property type="match status" value="1"/>
</dbReference>
<protein>
    <submittedName>
        <fullName evidence="3">5562_t:CDS:1</fullName>
    </submittedName>
</protein>
<feature type="domain" description="Methyltransferase" evidence="2">
    <location>
        <begin position="90"/>
        <end position="146"/>
    </location>
</feature>
<dbReference type="OrthoDB" id="2013972at2759"/>
<reference evidence="3" key="1">
    <citation type="submission" date="2021-06" db="EMBL/GenBank/DDBJ databases">
        <authorList>
            <person name="Kallberg Y."/>
            <person name="Tangrot J."/>
            <person name="Rosling A."/>
        </authorList>
    </citation>
    <scope>NUCLEOTIDE SEQUENCE</scope>
    <source>
        <strain evidence="3">FL130A</strain>
    </source>
</reference>
<feature type="region of interest" description="Disordered" evidence="1">
    <location>
        <begin position="1"/>
        <end position="34"/>
    </location>
</feature>
<gene>
    <name evidence="3" type="ORF">ALEPTO_LOCUS4549</name>
</gene>
<evidence type="ECO:0000313" key="3">
    <source>
        <dbReference type="EMBL" id="CAG8522686.1"/>
    </source>
</evidence>
<dbReference type="Proteomes" id="UP000789508">
    <property type="component" value="Unassembled WGS sequence"/>
</dbReference>
<accession>A0A9N9A869</accession>
<dbReference type="InterPro" id="IPR029063">
    <property type="entry name" value="SAM-dependent_MTases_sf"/>
</dbReference>
<dbReference type="SUPFAM" id="SSF53335">
    <property type="entry name" value="S-adenosyl-L-methionine-dependent methyltransferases"/>
    <property type="match status" value="1"/>
</dbReference>